<gene>
    <name evidence="3" type="ORF">DET50_1226</name>
</gene>
<evidence type="ECO:0000256" key="1">
    <source>
        <dbReference type="SAM" id="Coils"/>
    </source>
</evidence>
<organism evidence="3 4">
    <name type="scientific">Marinobacter pelagius</name>
    <dbReference type="NCBI Taxonomy" id="379482"/>
    <lineage>
        <taxon>Bacteria</taxon>
        <taxon>Pseudomonadati</taxon>
        <taxon>Pseudomonadota</taxon>
        <taxon>Gammaproteobacteria</taxon>
        <taxon>Pseudomonadales</taxon>
        <taxon>Marinobacteraceae</taxon>
        <taxon>Marinobacter</taxon>
    </lineage>
</organism>
<dbReference type="RefSeq" id="WP_113863734.1">
    <property type="nucleotide sequence ID" value="NZ_QNRO01000022.1"/>
</dbReference>
<dbReference type="Gene3D" id="3.30.450.20">
    <property type="entry name" value="PAS domain"/>
    <property type="match status" value="1"/>
</dbReference>
<dbReference type="Pfam" id="PF13426">
    <property type="entry name" value="PAS_9"/>
    <property type="match status" value="1"/>
</dbReference>
<accession>A0A366GFQ8</accession>
<dbReference type="EMBL" id="QNRO01000022">
    <property type="protein sequence ID" value="RBP25592.1"/>
    <property type="molecule type" value="Genomic_DNA"/>
</dbReference>
<evidence type="ECO:0000259" key="2">
    <source>
        <dbReference type="PROSITE" id="PS50113"/>
    </source>
</evidence>
<dbReference type="NCBIfam" id="TIGR00229">
    <property type="entry name" value="sensory_box"/>
    <property type="match status" value="1"/>
</dbReference>
<sequence length="147" mass="16759">MAFMRKTKQELEAALEKLEAAEARIQELEANVRAIERVAGVMVLSPDGLIESVNDIVLDGLGYQRYDLIGQHHRVLCDEEYTRSEDYIRFWRELVTGHTRQGRFERVHANGHRIWLEACYSPVMSDKGLSRRVITLVSDISEGSPGS</sequence>
<feature type="domain" description="PAC" evidence="2">
    <location>
        <begin position="98"/>
        <end position="147"/>
    </location>
</feature>
<proteinExistence type="predicted"/>
<dbReference type="InterPro" id="IPR035965">
    <property type="entry name" value="PAS-like_dom_sf"/>
</dbReference>
<protein>
    <submittedName>
        <fullName evidence="3">Methyl-accepting chemotaxis protein</fullName>
    </submittedName>
</protein>
<name>A0A366GFQ8_9GAMM</name>
<dbReference type="SUPFAM" id="SSF55785">
    <property type="entry name" value="PYP-like sensor domain (PAS domain)"/>
    <property type="match status" value="1"/>
</dbReference>
<dbReference type="InterPro" id="IPR000014">
    <property type="entry name" value="PAS"/>
</dbReference>
<dbReference type="PROSITE" id="PS50113">
    <property type="entry name" value="PAC"/>
    <property type="match status" value="1"/>
</dbReference>
<dbReference type="InterPro" id="IPR000700">
    <property type="entry name" value="PAS-assoc_C"/>
</dbReference>
<evidence type="ECO:0000313" key="3">
    <source>
        <dbReference type="EMBL" id="RBP25592.1"/>
    </source>
</evidence>
<reference evidence="3 4" key="1">
    <citation type="submission" date="2018-06" db="EMBL/GenBank/DDBJ databases">
        <title>Freshwater and sediment microbial communities from various areas in North America, analyzing microbe dynamics in response to fracking.</title>
        <authorList>
            <person name="Lamendella R."/>
        </authorList>
    </citation>
    <scope>NUCLEOTIDE SEQUENCE [LARGE SCALE GENOMIC DNA]</scope>
    <source>
        <strain evidence="3 4">114J</strain>
    </source>
</reference>
<feature type="coiled-coil region" evidence="1">
    <location>
        <begin position="1"/>
        <end position="38"/>
    </location>
</feature>
<dbReference type="AlphaFoldDB" id="A0A366GFQ8"/>
<dbReference type="Proteomes" id="UP000252995">
    <property type="component" value="Unassembled WGS sequence"/>
</dbReference>
<keyword evidence="1" id="KW-0175">Coiled coil</keyword>
<evidence type="ECO:0000313" key="4">
    <source>
        <dbReference type="Proteomes" id="UP000252995"/>
    </source>
</evidence>
<dbReference type="OrthoDB" id="9765776at2"/>
<comment type="caution">
    <text evidence="3">The sequence shown here is derived from an EMBL/GenBank/DDBJ whole genome shotgun (WGS) entry which is preliminary data.</text>
</comment>
<dbReference type="CDD" id="cd00130">
    <property type="entry name" value="PAS"/>
    <property type="match status" value="1"/>
</dbReference>